<dbReference type="InterPro" id="IPR001173">
    <property type="entry name" value="Glyco_trans_2-like"/>
</dbReference>
<evidence type="ECO:0000313" key="2">
    <source>
        <dbReference type="EMBL" id="BCR36093.1"/>
    </source>
</evidence>
<dbReference type="SUPFAM" id="SSF53448">
    <property type="entry name" value="Nucleotide-diphospho-sugar transferases"/>
    <property type="match status" value="1"/>
</dbReference>
<accession>A0A7U9XVZ5</accession>
<feature type="domain" description="Glycosyltransferase 2-like" evidence="1">
    <location>
        <begin position="6"/>
        <end position="133"/>
    </location>
</feature>
<dbReference type="EMBL" id="AP024412">
    <property type="protein sequence ID" value="BCR36093.1"/>
    <property type="molecule type" value="Genomic_DNA"/>
</dbReference>
<dbReference type="InterPro" id="IPR029044">
    <property type="entry name" value="Nucleotide-diphossugar_trans"/>
</dbReference>
<keyword evidence="3" id="KW-1185">Reference proteome</keyword>
<dbReference type="Proteomes" id="UP000620133">
    <property type="component" value="Chromosome"/>
</dbReference>
<protein>
    <recommendedName>
        <fullName evidence="1">Glycosyltransferase 2-like domain-containing protein</fullName>
    </recommendedName>
</protein>
<dbReference type="RefSeq" id="WP_176239557.1">
    <property type="nucleotide sequence ID" value="NZ_AP024412.1"/>
</dbReference>
<organism evidence="2 3">
    <name type="scientific">Mariniplasma anaerobium</name>
    <dbReference type="NCBI Taxonomy" id="2735436"/>
    <lineage>
        <taxon>Bacteria</taxon>
        <taxon>Bacillati</taxon>
        <taxon>Mycoplasmatota</taxon>
        <taxon>Mollicutes</taxon>
        <taxon>Acholeplasmatales</taxon>
        <taxon>Acholeplasmataceae</taxon>
        <taxon>Mariniplasma</taxon>
    </lineage>
</organism>
<dbReference type="Gene3D" id="3.90.550.10">
    <property type="entry name" value="Spore Coat Polysaccharide Biosynthesis Protein SpsA, Chain A"/>
    <property type="match status" value="1"/>
</dbReference>
<sequence>MIIGCVILNYNDYPTTLTLLNMIKRYESINYIVVVDNNSTDNSYSILAKEESSKIHLIRTQLNGGYSYGNNIGISHLSKYKIDLIIIANPDILFEEDIVKKMIKSFMIDKNLSAVAPYALNSTGRKTLEPAWKLNNSFRELMQTSKIISKLFKDGNKYSEEEIRINCCSVDILPGSFLMLDYKKFESIGFFDESVFLYCEERIMAVKFKEKGYKSKLLIDESYIHNHSTSINKSIKSYHRKQRIWLKSRKYYLLKYRSSNTGFKVLVHVFYIYLYIELLIIAFAKKYFN</sequence>
<gene>
    <name evidence="2" type="ORF">MPAN_009860</name>
</gene>
<dbReference type="PANTHER" id="PTHR43179">
    <property type="entry name" value="RHAMNOSYLTRANSFERASE WBBL"/>
    <property type="match status" value="1"/>
</dbReference>
<evidence type="ECO:0000259" key="1">
    <source>
        <dbReference type="Pfam" id="PF00535"/>
    </source>
</evidence>
<name>A0A7U9XVZ5_9MOLU</name>
<dbReference type="PANTHER" id="PTHR43179:SF10">
    <property type="entry name" value="GLYCOSYL TRANSFERASE"/>
    <property type="match status" value="1"/>
</dbReference>
<reference evidence="2" key="1">
    <citation type="submission" date="2021-01" db="EMBL/GenBank/DDBJ databases">
        <title>Draft genome sequence of Acholeplasmataceae bacterium strain Mahy22.</title>
        <authorList>
            <person name="Watanabe M."/>
            <person name="Kojima H."/>
            <person name="Fukui M."/>
        </authorList>
    </citation>
    <scope>NUCLEOTIDE SEQUENCE</scope>
    <source>
        <strain evidence="2">Mahy22</strain>
    </source>
</reference>
<dbReference type="KEGG" id="manr:MPAN_009860"/>
<dbReference type="Pfam" id="PF00535">
    <property type="entry name" value="Glycos_transf_2"/>
    <property type="match status" value="1"/>
</dbReference>
<proteinExistence type="predicted"/>
<evidence type="ECO:0000313" key="3">
    <source>
        <dbReference type="Proteomes" id="UP000620133"/>
    </source>
</evidence>
<dbReference type="AlphaFoldDB" id="A0A7U9XVZ5"/>